<keyword evidence="4" id="KW-1185">Reference proteome</keyword>
<dbReference type="STRING" id="46177.SAMN05660976_06900"/>
<evidence type="ECO:0000256" key="2">
    <source>
        <dbReference type="SAM" id="SignalP"/>
    </source>
</evidence>
<name>A0A1H8E5B9_9ACTN</name>
<evidence type="ECO:0000313" key="3">
    <source>
        <dbReference type="EMBL" id="SEN13977.1"/>
    </source>
</evidence>
<evidence type="ECO:0000313" key="4">
    <source>
        <dbReference type="Proteomes" id="UP000198953"/>
    </source>
</evidence>
<feature type="compositionally biased region" description="Pro residues" evidence="1">
    <location>
        <begin position="264"/>
        <end position="288"/>
    </location>
</feature>
<accession>A0A1H8E5B9</accession>
<proteinExistence type="predicted"/>
<dbReference type="Proteomes" id="UP000198953">
    <property type="component" value="Unassembled WGS sequence"/>
</dbReference>
<feature type="signal peptide" evidence="2">
    <location>
        <begin position="1"/>
        <end position="24"/>
    </location>
</feature>
<evidence type="ECO:0008006" key="5">
    <source>
        <dbReference type="Google" id="ProtNLM"/>
    </source>
</evidence>
<organism evidence="3 4">
    <name type="scientific">Nonomuraea pusilla</name>
    <dbReference type="NCBI Taxonomy" id="46177"/>
    <lineage>
        <taxon>Bacteria</taxon>
        <taxon>Bacillati</taxon>
        <taxon>Actinomycetota</taxon>
        <taxon>Actinomycetes</taxon>
        <taxon>Streptosporangiales</taxon>
        <taxon>Streptosporangiaceae</taxon>
        <taxon>Nonomuraea</taxon>
    </lineage>
</organism>
<dbReference type="RefSeq" id="WP_143078865.1">
    <property type="nucleotide sequence ID" value="NZ_FOBF01000022.1"/>
</dbReference>
<evidence type="ECO:0000256" key="1">
    <source>
        <dbReference type="SAM" id="MobiDB-lite"/>
    </source>
</evidence>
<dbReference type="AlphaFoldDB" id="A0A1H8E5B9"/>
<reference evidence="3 4" key="1">
    <citation type="submission" date="2016-10" db="EMBL/GenBank/DDBJ databases">
        <authorList>
            <person name="de Groot N.N."/>
        </authorList>
    </citation>
    <scope>NUCLEOTIDE SEQUENCE [LARGE SCALE GENOMIC DNA]</scope>
    <source>
        <strain evidence="3 4">DSM 43357</strain>
    </source>
</reference>
<feature type="chain" id="PRO_5011531203" description="Ig-like domain-containing protein" evidence="2">
    <location>
        <begin position="25"/>
        <end position="604"/>
    </location>
</feature>
<dbReference type="OrthoDB" id="3538707at2"/>
<sequence>MRRTALLLGAVTLGSLLAAPPALAAPALASPARATSALAGPGASAAVARVKASPGRQTGDCPTTVGFSAVLALKGKGTVRYRWVRSDGGKGAIRSVRVNGPRTLVVKDRQTFDRSVTGWQAVEVLGRRGLSGKARFAVSCSGPAQVWDASHPLPPGADKPLVAAADVDALPATYAGACPTTVTFRATIQVSRTPARVAYQWIDSATGEGRPEWIEFAAGGTRMKQVTLPLTVGGSTSGWKAVRLLTPGGHDSGRAAYQVTCKDTPPPSSPPPSSPPPSSPPPSEPPAQKPEARIVALTPGDYEGNCAEPVAYQATGRVTLPAGAAQRVAYWWALDGATWQPGAIDFPAATQPRSADVSAAWNLAAKDMGTHKLVLRAEGAAAEAAQSFTFRCALPDPDQPKLTIEYLLTPQYKGVCDGTSTLNTKALVTADRETEIQYRFVVDGKPLTTRSEVLKPDRVQSIDDFWYGSLKANGTGTVRLEVLNHGKPVMEAPYAWTCEPQGSGAVRLDEITTSGYHGDCVRAPYVTAFGRFAAPKGTQITYRWVIDGEPWPARKATVEGSGVLRIQAAYWSREARTAGTVRLEVLDHDKPSASAAYPVTCGKQ</sequence>
<gene>
    <name evidence="3" type="ORF">SAMN05660976_06900</name>
</gene>
<dbReference type="EMBL" id="FOBF01000022">
    <property type="protein sequence ID" value="SEN13977.1"/>
    <property type="molecule type" value="Genomic_DNA"/>
</dbReference>
<protein>
    <recommendedName>
        <fullName evidence="5">Ig-like domain-containing protein</fullName>
    </recommendedName>
</protein>
<feature type="region of interest" description="Disordered" evidence="1">
    <location>
        <begin position="245"/>
        <end position="289"/>
    </location>
</feature>
<keyword evidence="2" id="KW-0732">Signal</keyword>